<name>A0A1F4PMW5_UNCK3</name>
<accession>A0A1F4PMW5</accession>
<proteinExistence type="inferred from homology"/>
<dbReference type="GO" id="GO:0006633">
    <property type="term" value="P:fatty acid biosynthetic process"/>
    <property type="evidence" value="ECO:0007669"/>
    <property type="project" value="TreeGrafter"/>
</dbReference>
<gene>
    <name evidence="3" type="ORF">A2994_01265</name>
</gene>
<evidence type="ECO:0000256" key="2">
    <source>
        <dbReference type="ARBA" id="ARBA00023002"/>
    </source>
</evidence>
<comment type="caution">
    <text evidence="3">The sequence shown here is derived from an EMBL/GenBank/DDBJ whole genome shotgun (WGS) entry which is preliminary data.</text>
</comment>
<dbReference type="GO" id="GO:0048038">
    <property type="term" value="F:quinone binding"/>
    <property type="evidence" value="ECO:0007669"/>
    <property type="project" value="TreeGrafter"/>
</dbReference>
<comment type="similarity">
    <text evidence="1">Belongs to the short-chain dehydrogenases/reductases (SDR) family.</text>
</comment>
<dbReference type="PANTHER" id="PTHR42760:SF133">
    <property type="entry name" value="3-OXOACYL-[ACYL-CARRIER-PROTEIN] REDUCTASE"/>
    <property type="match status" value="1"/>
</dbReference>
<dbReference type="InterPro" id="IPR036291">
    <property type="entry name" value="NAD(P)-bd_dom_sf"/>
</dbReference>
<dbReference type="FunFam" id="3.40.50.720:FF:000084">
    <property type="entry name" value="Short-chain dehydrogenase reductase"/>
    <property type="match status" value="1"/>
</dbReference>
<dbReference type="EMBL" id="METE01000017">
    <property type="protein sequence ID" value="OGB84936.1"/>
    <property type="molecule type" value="Genomic_DNA"/>
</dbReference>
<dbReference type="AlphaFoldDB" id="A0A1F4PMW5"/>
<dbReference type="Gene3D" id="3.40.50.720">
    <property type="entry name" value="NAD(P)-binding Rossmann-like Domain"/>
    <property type="match status" value="1"/>
</dbReference>
<dbReference type="GO" id="GO:0016616">
    <property type="term" value="F:oxidoreductase activity, acting on the CH-OH group of donors, NAD or NADP as acceptor"/>
    <property type="evidence" value="ECO:0007669"/>
    <property type="project" value="TreeGrafter"/>
</dbReference>
<protein>
    <recommendedName>
        <fullName evidence="5">3-oxoacyl-ACP reductase</fullName>
    </recommendedName>
</protein>
<dbReference type="InterPro" id="IPR002347">
    <property type="entry name" value="SDR_fam"/>
</dbReference>
<reference evidence="3 4" key="1">
    <citation type="journal article" date="2016" name="Nat. Commun.">
        <title>Thousands of microbial genomes shed light on interconnected biogeochemical processes in an aquifer system.</title>
        <authorList>
            <person name="Anantharaman K."/>
            <person name="Brown C.T."/>
            <person name="Hug L.A."/>
            <person name="Sharon I."/>
            <person name="Castelle C.J."/>
            <person name="Probst A.J."/>
            <person name="Thomas B.C."/>
            <person name="Singh A."/>
            <person name="Wilkins M.J."/>
            <person name="Karaoz U."/>
            <person name="Brodie E.L."/>
            <person name="Williams K.H."/>
            <person name="Hubbard S.S."/>
            <person name="Banfield J.F."/>
        </authorList>
    </citation>
    <scope>NUCLEOTIDE SEQUENCE [LARGE SCALE GENOMIC DNA]</scope>
</reference>
<evidence type="ECO:0000256" key="1">
    <source>
        <dbReference type="ARBA" id="ARBA00006484"/>
    </source>
</evidence>
<dbReference type="Pfam" id="PF13561">
    <property type="entry name" value="adh_short_C2"/>
    <property type="match status" value="1"/>
</dbReference>
<dbReference type="SUPFAM" id="SSF51735">
    <property type="entry name" value="NAD(P)-binding Rossmann-fold domains"/>
    <property type="match status" value="1"/>
</dbReference>
<dbReference type="PROSITE" id="PS00061">
    <property type="entry name" value="ADH_SHORT"/>
    <property type="match status" value="1"/>
</dbReference>
<keyword evidence="2" id="KW-0560">Oxidoreductase</keyword>
<dbReference type="STRING" id="1798539.A2994_01265"/>
<dbReference type="PANTHER" id="PTHR42760">
    <property type="entry name" value="SHORT-CHAIN DEHYDROGENASES/REDUCTASES FAMILY MEMBER"/>
    <property type="match status" value="1"/>
</dbReference>
<evidence type="ECO:0008006" key="5">
    <source>
        <dbReference type="Google" id="ProtNLM"/>
    </source>
</evidence>
<dbReference type="CDD" id="cd05233">
    <property type="entry name" value="SDR_c"/>
    <property type="match status" value="1"/>
</dbReference>
<dbReference type="Proteomes" id="UP000179010">
    <property type="component" value="Unassembled WGS sequence"/>
</dbReference>
<evidence type="ECO:0000313" key="3">
    <source>
        <dbReference type="EMBL" id="OGB84936.1"/>
    </source>
</evidence>
<dbReference type="InterPro" id="IPR020904">
    <property type="entry name" value="Sc_DH/Rdtase_CS"/>
</dbReference>
<organism evidence="3 4">
    <name type="scientific">candidate division Kazan bacterium RIFCSPLOWO2_01_FULL_48_13</name>
    <dbReference type="NCBI Taxonomy" id="1798539"/>
    <lineage>
        <taxon>Bacteria</taxon>
        <taxon>Bacteria division Kazan-3B-28</taxon>
    </lineage>
</organism>
<evidence type="ECO:0000313" key="4">
    <source>
        <dbReference type="Proteomes" id="UP000179010"/>
    </source>
</evidence>
<sequence>MDKVVFITGASRGIGAATVKKFADNGWKVAGFYQKNKIENSNNQNYYQLDVAEPESIKKAFEQAFADFGRVDCLVNCAGVFGYKSLADYDWELMQKVIGVNEVGMYWCTKEVLKFMQEGAIVNISSTAAQVGSTDPVYAGTKAAVLGFTKAMAKALAPKIRVNCVAPGITETDLIKGMNKERFQELQNAVLLKKVAKPEDVANGIYFLASGDAGHITGACLDINGGYVLR</sequence>
<dbReference type="PRINTS" id="PR00080">
    <property type="entry name" value="SDRFAMILY"/>
</dbReference>
<dbReference type="PRINTS" id="PR00081">
    <property type="entry name" value="GDHRDH"/>
</dbReference>